<name>A0A427XCF0_9TREE</name>
<dbReference type="Proteomes" id="UP000279236">
    <property type="component" value="Unassembled WGS sequence"/>
</dbReference>
<organism evidence="3 4">
    <name type="scientific">Apiotrichum porosum</name>
    <dbReference type="NCBI Taxonomy" id="105984"/>
    <lineage>
        <taxon>Eukaryota</taxon>
        <taxon>Fungi</taxon>
        <taxon>Dikarya</taxon>
        <taxon>Basidiomycota</taxon>
        <taxon>Agaricomycotina</taxon>
        <taxon>Tremellomycetes</taxon>
        <taxon>Trichosporonales</taxon>
        <taxon>Trichosporonaceae</taxon>
        <taxon>Apiotrichum</taxon>
    </lineage>
</organism>
<dbReference type="RefSeq" id="XP_028471707.1">
    <property type="nucleotide sequence ID" value="XM_028621072.1"/>
</dbReference>
<dbReference type="PANTHER" id="PTHR43818:SF11">
    <property type="entry name" value="BCDNA.GH03377"/>
    <property type="match status" value="1"/>
</dbReference>
<dbReference type="GO" id="GO:0000166">
    <property type="term" value="F:nucleotide binding"/>
    <property type="evidence" value="ECO:0007669"/>
    <property type="project" value="InterPro"/>
</dbReference>
<comment type="caution">
    <text evidence="3">The sequence shown here is derived from an EMBL/GenBank/DDBJ whole genome shotgun (WGS) entry which is preliminary data.</text>
</comment>
<keyword evidence="4" id="KW-1185">Reference proteome</keyword>
<dbReference type="InterPro" id="IPR000683">
    <property type="entry name" value="Gfo/Idh/MocA-like_OxRdtase_N"/>
</dbReference>
<proteinExistence type="predicted"/>
<evidence type="ECO:0000259" key="2">
    <source>
        <dbReference type="Pfam" id="PF01408"/>
    </source>
</evidence>
<dbReference type="PANTHER" id="PTHR43818">
    <property type="entry name" value="BCDNA.GH03377"/>
    <property type="match status" value="1"/>
</dbReference>
<protein>
    <recommendedName>
        <fullName evidence="2">Gfo/Idh/MocA-like oxidoreductase N-terminal domain-containing protein</fullName>
    </recommendedName>
</protein>
<evidence type="ECO:0000313" key="4">
    <source>
        <dbReference type="Proteomes" id="UP000279236"/>
    </source>
</evidence>
<dbReference type="FunFam" id="3.40.50.720:FF:000911">
    <property type="entry name" value="Chromosome 8, whole genome shotgun sequence"/>
    <property type="match status" value="1"/>
</dbReference>
<dbReference type="OrthoDB" id="446809at2759"/>
<dbReference type="InterPro" id="IPR050463">
    <property type="entry name" value="Gfo/Idh/MocA_oxidrdct_glycsds"/>
</dbReference>
<dbReference type="STRING" id="105984.A0A427XCF0"/>
<accession>A0A427XCF0</accession>
<reference evidence="3 4" key="1">
    <citation type="submission" date="2018-11" db="EMBL/GenBank/DDBJ databases">
        <title>Genome sequence of Apiotrichum porosum DSM 27194.</title>
        <authorList>
            <person name="Aliyu H."/>
            <person name="Gorte O."/>
            <person name="Ochsenreither K."/>
        </authorList>
    </citation>
    <scope>NUCLEOTIDE SEQUENCE [LARGE SCALE GENOMIC DNA]</scope>
    <source>
        <strain evidence="3 4">DSM 27194</strain>
    </source>
</reference>
<dbReference type="GO" id="GO:0016491">
    <property type="term" value="F:oxidoreductase activity"/>
    <property type="evidence" value="ECO:0007669"/>
    <property type="project" value="UniProtKB-KW"/>
</dbReference>
<feature type="domain" description="Gfo/Idh/MocA-like oxidoreductase N-terminal" evidence="2">
    <location>
        <begin position="12"/>
        <end position="133"/>
    </location>
</feature>
<keyword evidence="1" id="KW-0560">Oxidoreductase</keyword>
<evidence type="ECO:0000256" key="1">
    <source>
        <dbReference type="ARBA" id="ARBA00023002"/>
    </source>
</evidence>
<dbReference type="AlphaFoldDB" id="A0A427XCF0"/>
<dbReference type="SUPFAM" id="SSF51735">
    <property type="entry name" value="NAD(P)-binding Rossmann-fold domains"/>
    <property type="match status" value="1"/>
</dbReference>
<dbReference type="GeneID" id="39590092"/>
<evidence type="ECO:0000313" key="3">
    <source>
        <dbReference type="EMBL" id="RSH76560.1"/>
    </source>
</evidence>
<gene>
    <name evidence="3" type="ORF">EHS24_005549</name>
</gene>
<dbReference type="Pfam" id="PF01408">
    <property type="entry name" value="GFO_IDH_MocA"/>
    <property type="match status" value="1"/>
</dbReference>
<dbReference type="InterPro" id="IPR036291">
    <property type="entry name" value="NAD(P)-bd_dom_sf"/>
</dbReference>
<sequence>MTSTTTSSPVLQVAVVGCGEIAQVTHIPNLIIANHMFKAVALVDISTSTLKHCSERFGITNCFSSVDELLASSVPVDLVFICSADQYHADQAIACANAGKHVMLEKPMVQTLSEADALEEARKRNNVVIFVGYMRRYATAFKRFKDAINGKDIKYVRVRDIIGGQNPRFTPQTGMYQRMFTDFPPGAAADVKSRAEANLVENFGNAALTDPSNLGSWQILTAFSSHALSAMREAIGMPAHVHFACRRGDLERPNWWQVLFDHGAFNTLYEVQDDSQCTADSRWASTTLDSLTHTLKCTPALRGSRFNLTGAVSSGPVLANSSPYIRALPINVTIQKVLPNGDYDENTSRPTYVDFYNLTLIELYKAVTEGTEFPTTVMDGREDVVLTKMIMNAVMDHKQ</sequence>
<dbReference type="Gene3D" id="3.40.50.720">
    <property type="entry name" value="NAD(P)-binding Rossmann-like Domain"/>
    <property type="match status" value="1"/>
</dbReference>
<dbReference type="EMBL" id="RSCE01000024">
    <property type="protein sequence ID" value="RSH76560.1"/>
    <property type="molecule type" value="Genomic_DNA"/>
</dbReference>